<dbReference type="PANTHER" id="PTHR17490">
    <property type="entry name" value="SUA5"/>
    <property type="match status" value="1"/>
</dbReference>
<comment type="function">
    <text evidence="13">Required for the formation of a threonylcarbamoyl group on adenosine at position 37 (t(6)A37) in tRNAs that read codons beginning with adenine.</text>
</comment>
<gene>
    <name evidence="16" type="ORF">HMH01_04450</name>
</gene>
<feature type="binding site" evidence="14">
    <location>
        <position position="38"/>
    </location>
    <ligand>
        <name>L-threonine</name>
        <dbReference type="ChEBI" id="CHEBI:57926"/>
    </ligand>
</feature>
<dbReference type="FunFam" id="3.90.870.10:FF:000009">
    <property type="entry name" value="Threonylcarbamoyl-AMP synthase, putative"/>
    <property type="match status" value="1"/>
</dbReference>
<keyword evidence="8 13" id="KW-0548">Nucleotidyltransferase</keyword>
<name>A0A849KZ34_9RHOB</name>
<dbReference type="GO" id="GO:0006450">
    <property type="term" value="P:regulation of translational fidelity"/>
    <property type="evidence" value="ECO:0007669"/>
    <property type="project" value="TreeGrafter"/>
</dbReference>
<evidence type="ECO:0000256" key="12">
    <source>
        <dbReference type="ARBA" id="ARBA00048366"/>
    </source>
</evidence>
<proteinExistence type="inferred from homology"/>
<comment type="subcellular location">
    <subcellularLocation>
        <location evidence="1 13">Cytoplasm</location>
    </subcellularLocation>
</comment>
<evidence type="ECO:0000256" key="8">
    <source>
        <dbReference type="ARBA" id="ARBA00022695"/>
    </source>
</evidence>
<evidence type="ECO:0000256" key="9">
    <source>
        <dbReference type="ARBA" id="ARBA00022741"/>
    </source>
</evidence>
<dbReference type="GO" id="GO:0003725">
    <property type="term" value="F:double-stranded RNA binding"/>
    <property type="evidence" value="ECO:0007669"/>
    <property type="project" value="UniProtKB-UniRule"/>
</dbReference>
<feature type="binding site" evidence="14">
    <location>
        <position position="65"/>
    </location>
    <ligand>
        <name>ATP</name>
        <dbReference type="ChEBI" id="CHEBI:30616"/>
    </ligand>
</feature>
<keyword evidence="6 13" id="KW-0808">Transferase</keyword>
<dbReference type="GO" id="GO:0005737">
    <property type="term" value="C:cytoplasm"/>
    <property type="evidence" value="ECO:0007669"/>
    <property type="project" value="UniProtKB-SubCell"/>
</dbReference>
<accession>A0A849KZ34</accession>
<dbReference type="GO" id="GO:0061710">
    <property type="term" value="F:L-threonylcarbamoyladenylate synthase"/>
    <property type="evidence" value="ECO:0007669"/>
    <property type="project" value="UniProtKB-EC"/>
</dbReference>
<dbReference type="InterPro" id="IPR017945">
    <property type="entry name" value="DHBP_synth_RibB-like_a/b_dom"/>
</dbReference>
<feature type="binding site" evidence="14">
    <location>
        <position position="199"/>
    </location>
    <ligand>
        <name>ATP</name>
        <dbReference type="ChEBI" id="CHEBI:30616"/>
    </ligand>
</feature>
<keyword evidence="9 13" id="KW-0547">Nucleotide-binding</keyword>
<dbReference type="InterPro" id="IPR050156">
    <property type="entry name" value="TC-AMP_synthase_SUA5"/>
</dbReference>
<dbReference type="SUPFAM" id="SSF55821">
    <property type="entry name" value="YrdC/RibB"/>
    <property type="match status" value="1"/>
</dbReference>
<reference evidence="16 17" key="1">
    <citation type="submission" date="2020-05" db="EMBL/GenBank/DDBJ databases">
        <title>Gimesia benthica sp. nov., a novel planctomycete isolated from a deep-sea water sample of the Northwest Indian Ocean.</title>
        <authorList>
            <person name="Wang J."/>
            <person name="Ruan C."/>
            <person name="Song L."/>
            <person name="Zhu Y."/>
            <person name="Li A."/>
            <person name="Zheng X."/>
            <person name="Wang L."/>
            <person name="Lu Z."/>
            <person name="Huang Y."/>
            <person name="Du W."/>
            <person name="Zhou Y."/>
            <person name="Huang L."/>
            <person name="Dai X."/>
        </authorList>
    </citation>
    <scope>NUCLEOTIDE SEQUENCE [LARGE SCALE GENOMIC DNA]</scope>
    <source>
        <strain evidence="16 17">YYQ-30</strain>
    </source>
</reference>
<evidence type="ECO:0000256" key="5">
    <source>
        <dbReference type="ARBA" id="ARBA00022490"/>
    </source>
</evidence>
<evidence type="ECO:0000256" key="6">
    <source>
        <dbReference type="ARBA" id="ARBA00022679"/>
    </source>
</evidence>
<comment type="caution">
    <text evidence="16">The sequence shown here is derived from an EMBL/GenBank/DDBJ whole genome shotgun (WGS) entry which is preliminary data.</text>
</comment>
<sequence length="326" mass="33653">MSTSETQNTIRLSATPRGIRAAAGLLRAGELVAFPTETVYGLGADATNPRAVASVFEAKGRPRFNPLIVHVPDLEAARKIARFDARALALADAFWPGPLTLVLPLAEGARVADLVTAGLPSVAIRVPEHPLAQALLREFGGPVAAPSANPSGRISPTTADHVLDGLSGRIAAVLDGGPTGVGVESTILGLTGDAPLLLRPGGLPLEALEDALGEAVATDISGDITAPGQLKSHYAPGVDLVLNADVADAGALWLAFGPLAGRRGLSLSERRDLREAAAKLFAHLHAIDALAREMGVSRVLVDPVPDHGLGRAINDRLRRAAAPRDS</sequence>
<keyword evidence="7 13" id="KW-0819">tRNA processing</keyword>
<evidence type="ECO:0000256" key="2">
    <source>
        <dbReference type="ARBA" id="ARBA00007663"/>
    </source>
</evidence>
<dbReference type="RefSeq" id="WP_171322858.1">
    <property type="nucleotide sequence ID" value="NZ_JABFBC010000001.1"/>
</dbReference>
<feature type="binding site" evidence="14">
    <location>
        <position position="147"/>
    </location>
    <ligand>
        <name>ATP</name>
        <dbReference type="ChEBI" id="CHEBI:30616"/>
    </ligand>
</feature>
<evidence type="ECO:0000256" key="7">
    <source>
        <dbReference type="ARBA" id="ARBA00022694"/>
    </source>
</evidence>
<evidence type="ECO:0000256" key="10">
    <source>
        <dbReference type="ARBA" id="ARBA00022840"/>
    </source>
</evidence>
<evidence type="ECO:0000256" key="13">
    <source>
        <dbReference type="PIRNR" id="PIRNR004930"/>
    </source>
</evidence>
<evidence type="ECO:0000313" key="17">
    <source>
        <dbReference type="Proteomes" id="UP000572377"/>
    </source>
</evidence>
<dbReference type="GO" id="GO:0000049">
    <property type="term" value="F:tRNA binding"/>
    <property type="evidence" value="ECO:0007669"/>
    <property type="project" value="TreeGrafter"/>
</dbReference>
<dbReference type="AlphaFoldDB" id="A0A849KZ34"/>
<evidence type="ECO:0000256" key="4">
    <source>
        <dbReference type="ARBA" id="ARBA00015492"/>
    </source>
</evidence>
<dbReference type="Pfam" id="PF01300">
    <property type="entry name" value="Sua5_yciO_yrdC"/>
    <property type="match status" value="1"/>
</dbReference>
<dbReference type="EC" id="2.7.7.87" evidence="3 13"/>
<dbReference type="Pfam" id="PF03481">
    <property type="entry name" value="Sua5_C"/>
    <property type="match status" value="1"/>
</dbReference>
<dbReference type="PROSITE" id="PS51163">
    <property type="entry name" value="YRDC"/>
    <property type="match status" value="1"/>
</dbReference>
<dbReference type="Gene3D" id="3.90.870.10">
    <property type="entry name" value="DHBP synthase"/>
    <property type="match status" value="1"/>
</dbReference>
<feature type="binding site" evidence="14">
    <location>
        <position position="70"/>
    </location>
    <ligand>
        <name>L-threonine</name>
        <dbReference type="ChEBI" id="CHEBI:57926"/>
    </ligand>
</feature>
<evidence type="ECO:0000259" key="15">
    <source>
        <dbReference type="PROSITE" id="PS51163"/>
    </source>
</evidence>
<feature type="binding site" evidence="14">
    <location>
        <position position="185"/>
    </location>
    <ligand>
        <name>L-threonine</name>
        <dbReference type="ChEBI" id="CHEBI:57926"/>
    </ligand>
</feature>
<dbReference type="Gene3D" id="3.40.50.11030">
    <property type="entry name" value="Threonylcarbamoyl-AMP synthase, C-terminal domain"/>
    <property type="match status" value="1"/>
</dbReference>
<keyword evidence="17" id="KW-1185">Reference proteome</keyword>
<evidence type="ECO:0000313" key="16">
    <source>
        <dbReference type="EMBL" id="NNU79686.1"/>
    </source>
</evidence>
<dbReference type="NCBIfam" id="TIGR00057">
    <property type="entry name" value="L-threonylcarbamoyladenylate synthase"/>
    <property type="match status" value="1"/>
</dbReference>
<dbReference type="InterPro" id="IPR006070">
    <property type="entry name" value="Sua5-like_dom"/>
</dbReference>
<feature type="binding site" evidence="14">
    <location>
        <position position="234"/>
    </location>
    <ligand>
        <name>ATP</name>
        <dbReference type="ChEBI" id="CHEBI:30616"/>
    </ligand>
</feature>
<feature type="binding site" evidence="14">
    <location>
        <position position="155"/>
    </location>
    <ligand>
        <name>ATP</name>
        <dbReference type="ChEBI" id="CHEBI:30616"/>
    </ligand>
</feature>
<dbReference type="GO" id="GO:0008033">
    <property type="term" value="P:tRNA processing"/>
    <property type="evidence" value="ECO:0007669"/>
    <property type="project" value="UniProtKB-KW"/>
</dbReference>
<dbReference type="GO" id="GO:0005524">
    <property type="term" value="F:ATP binding"/>
    <property type="evidence" value="ECO:0007669"/>
    <property type="project" value="UniProtKB-UniRule"/>
</dbReference>
<comment type="catalytic activity">
    <reaction evidence="12 13">
        <text>L-threonine + hydrogencarbonate + ATP = L-threonylcarbamoyladenylate + diphosphate + H2O</text>
        <dbReference type="Rhea" id="RHEA:36407"/>
        <dbReference type="ChEBI" id="CHEBI:15377"/>
        <dbReference type="ChEBI" id="CHEBI:17544"/>
        <dbReference type="ChEBI" id="CHEBI:30616"/>
        <dbReference type="ChEBI" id="CHEBI:33019"/>
        <dbReference type="ChEBI" id="CHEBI:57926"/>
        <dbReference type="ChEBI" id="CHEBI:73682"/>
        <dbReference type="EC" id="2.7.7.87"/>
    </reaction>
</comment>
<evidence type="ECO:0000256" key="1">
    <source>
        <dbReference type="ARBA" id="ARBA00004496"/>
    </source>
</evidence>
<keyword evidence="10 13" id="KW-0067">ATP-binding</keyword>
<feature type="binding site" evidence="14">
    <location>
        <position position="125"/>
    </location>
    <ligand>
        <name>L-threonine</name>
        <dbReference type="ChEBI" id="CHEBI:57926"/>
    </ligand>
</feature>
<feature type="binding site" evidence="14">
    <location>
        <position position="61"/>
    </location>
    <ligand>
        <name>ATP</name>
        <dbReference type="ChEBI" id="CHEBI:30616"/>
    </ligand>
</feature>
<dbReference type="InterPro" id="IPR005145">
    <property type="entry name" value="Sua5_C"/>
</dbReference>
<evidence type="ECO:0000256" key="11">
    <source>
        <dbReference type="ARBA" id="ARBA00029774"/>
    </source>
</evidence>
<dbReference type="EMBL" id="JABFBC010000001">
    <property type="protein sequence ID" value="NNU79686.1"/>
    <property type="molecule type" value="Genomic_DNA"/>
</dbReference>
<protein>
    <recommendedName>
        <fullName evidence="4 13">Threonylcarbamoyl-AMP synthase</fullName>
        <shortName evidence="13">TC-AMP synthase</shortName>
        <ecNumber evidence="3 13">2.7.7.87</ecNumber>
    </recommendedName>
    <alternativeName>
        <fullName evidence="11 13">L-threonylcarbamoyladenylate synthase</fullName>
    </alternativeName>
</protein>
<dbReference type="PIRSF" id="PIRSF004930">
    <property type="entry name" value="Tln_factor_SUA5"/>
    <property type="match status" value="1"/>
</dbReference>
<dbReference type="Proteomes" id="UP000572377">
    <property type="component" value="Unassembled WGS sequence"/>
</dbReference>
<dbReference type="PANTHER" id="PTHR17490:SF16">
    <property type="entry name" value="THREONYLCARBAMOYL-AMP SYNTHASE"/>
    <property type="match status" value="1"/>
</dbReference>
<dbReference type="InterPro" id="IPR038385">
    <property type="entry name" value="Sua5/YwlC_C"/>
</dbReference>
<evidence type="ECO:0000256" key="3">
    <source>
        <dbReference type="ARBA" id="ARBA00012584"/>
    </source>
</evidence>
<feature type="domain" description="YrdC-like" evidence="15">
    <location>
        <begin position="16"/>
        <end position="203"/>
    </location>
</feature>
<dbReference type="InterPro" id="IPR010923">
    <property type="entry name" value="T(6)A37_SUA5"/>
</dbReference>
<evidence type="ECO:0000256" key="14">
    <source>
        <dbReference type="PIRSR" id="PIRSR004930-1"/>
    </source>
</evidence>
<feature type="binding site" evidence="14">
    <location>
        <position position="145"/>
    </location>
    <ligand>
        <name>L-threonine</name>
        <dbReference type="ChEBI" id="CHEBI:57926"/>
    </ligand>
</feature>
<comment type="similarity">
    <text evidence="2 13">Belongs to the SUA5 family.</text>
</comment>
<organism evidence="16 17">
    <name type="scientific">Halovulum dunhuangense</name>
    <dbReference type="NCBI Taxonomy" id="1505036"/>
    <lineage>
        <taxon>Bacteria</taxon>
        <taxon>Pseudomonadati</taxon>
        <taxon>Pseudomonadota</taxon>
        <taxon>Alphaproteobacteria</taxon>
        <taxon>Rhodobacterales</taxon>
        <taxon>Paracoccaceae</taxon>
        <taxon>Halovulum</taxon>
    </lineage>
</organism>
<keyword evidence="5 13" id="KW-0963">Cytoplasm</keyword>